<feature type="transmembrane region" description="Helical" evidence="2">
    <location>
        <begin position="46"/>
        <end position="64"/>
    </location>
</feature>
<keyword evidence="2" id="KW-0812">Transmembrane</keyword>
<feature type="region of interest" description="Disordered" evidence="1">
    <location>
        <begin position="215"/>
        <end position="243"/>
    </location>
</feature>
<feature type="transmembrane region" description="Helical" evidence="2">
    <location>
        <begin position="85"/>
        <end position="110"/>
    </location>
</feature>
<comment type="caution">
    <text evidence="3">The sequence shown here is derived from an EMBL/GenBank/DDBJ whole genome shotgun (WGS) entry which is preliminary data.</text>
</comment>
<proteinExistence type="predicted"/>
<dbReference type="RefSeq" id="WP_344904304.1">
    <property type="nucleotide sequence ID" value="NZ_BAAAYO010000002.1"/>
</dbReference>
<keyword evidence="2" id="KW-1133">Transmembrane helix</keyword>
<evidence type="ECO:0000256" key="2">
    <source>
        <dbReference type="SAM" id="Phobius"/>
    </source>
</evidence>
<sequence length="243" mass="26504">MRKLSNIVIQSAKRVYQDIVPVALLSIVGALLLVPFVFLLPVGLSLLVLPFLFVPLCAGALHASHRMMKGAKLKVRTMFAGAWTFLLPSFALAVVYSLFSLIIVSTWWYYGGRSGTLSLALAVFQTYFVAMVLVSQVYALPLIVQERMGVFAAMGRSVKLFLRHPGYTIGAFIQLLCLTVLLGITIVGFGCLFLGMYGIYANLVTANVLGRFEKEDGENGSSKEETLQPLPGERFDAASAIGR</sequence>
<organism evidence="3 4">
    <name type="scientific">Paenibacillus hodogayensis</name>
    <dbReference type="NCBI Taxonomy" id="279208"/>
    <lineage>
        <taxon>Bacteria</taxon>
        <taxon>Bacillati</taxon>
        <taxon>Bacillota</taxon>
        <taxon>Bacilli</taxon>
        <taxon>Bacillales</taxon>
        <taxon>Paenibacillaceae</taxon>
        <taxon>Paenibacillus</taxon>
    </lineage>
</organism>
<feature type="transmembrane region" description="Helical" evidence="2">
    <location>
        <begin position="122"/>
        <end position="145"/>
    </location>
</feature>
<evidence type="ECO:0008006" key="5">
    <source>
        <dbReference type="Google" id="ProtNLM"/>
    </source>
</evidence>
<accession>A0ABV5W888</accession>
<feature type="transmembrane region" description="Helical" evidence="2">
    <location>
        <begin position="166"/>
        <end position="199"/>
    </location>
</feature>
<evidence type="ECO:0000256" key="1">
    <source>
        <dbReference type="SAM" id="MobiDB-lite"/>
    </source>
</evidence>
<evidence type="ECO:0000313" key="3">
    <source>
        <dbReference type="EMBL" id="MFB9756789.1"/>
    </source>
</evidence>
<reference evidence="3 4" key="1">
    <citation type="submission" date="2024-09" db="EMBL/GenBank/DDBJ databases">
        <authorList>
            <person name="Sun Q."/>
            <person name="Mori K."/>
        </authorList>
    </citation>
    <scope>NUCLEOTIDE SEQUENCE [LARGE SCALE GENOMIC DNA]</scope>
    <source>
        <strain evidence="3 4">JCM 12520</strain>
    </source>
</reference>
<name>A0ABV5W888_9BACL</name>
<feature type="transmembrane region" description="Helical" evidence="2">
    <location>
        <begin position="20"/>
        <end position="40"/>
    </location>
</feature>
<gene>
    <name evidence="3" type="ORF">ACFFNY_34920</name>
</gene>
<keyword evidence="4" id="KW-1185">Reference proteome</keyword>
<evidence type="ECO:0000313" key="4">
    <source>
        <dbReference type="Proteomes" id="UP001589619"/>
    </source>
</evidence>
<keyword evidence="2" id="KW-0472">Membrane</keyword>
<dbReference type="Proteomes" id="UP001589619">
    <property type="component" value="Unassembled WGS sequence"/>
</dbReference>
<protein>
    <recommendedName>
        <fullName evidence="5">DUF4013 domain-containing protein</fullName>
    </recommendedName>
</protein>
<dbReference type="EMBL" id="JBHMAG010000029">
    <property type="protein sequence ID" value="MFB9756789.1"/>
    <property type="molecule type" value="Genomic_DNA"/>
</dbReference>